<organism evidence="7">
    <name type="scientific">Timema douglasi</name>
    <name type="common">Walking stick</name>
    <dbReference type="NCBI Taxonomy" id="61478"/>
    <lineage>
        <taxon>Eukaryota</taxon>
        <taxon>Metazoa</taxon>
        <taxon>Ecdysozoa</taxon>
        <taxon>Arthropoda</taxon>
        <taxon>Hexapoda</taxon>
        <taxon>Insecta</taxon>
        <taxon>Pterygota</taxon>
        <taxon>Neoptera</taxon>
        <taxon>Polyneoptera</taxon>
        <taxon>Phasmatodea</taxon>
        <taxon>Timematodea</taxon>
        <taxon>Timematoidea</taxon>
        <taxon>Timematidae</taxon>
        <taxon>Timema</taxon>
    </lineage>
</organism>
<dbReference type="SUPFAM" id="SSF103473">
    <property type="entry name" value="MFS general substrate transporter"/>
    <property type="match status" value="1"/>
</dbReference>
<dbReference type="EMBL" id="OA587144">
    <property type="protein sequence ID" value="CAD7206801.1"/>
    <property type="molecule type" value="Genomic_DNA"/>
</dbReference>
<keyword evidence="5 6" id="KW-0472">Membrane</keyword>
<accession>A0A7R8W1A5</accession>
<evidence type="ECO:0000256" key="5">
    <source>
        <dbReference type="ARBA" id="ARBA00023136"/>
    </source>
</evidence>
<keyword evidence="3 6" id="KW-0812">Transmembrane</keyword>
<proteinExistence type="predicted"/>
<evidence type="ECO:0000256" key="4">
    <source>
        <dbReference type="ARBA" id="ARBA00022989"/>
    </source>
</evidence>
<dbReference type="PANTHER" id="PTHR23506:SF26">
    <property type="entry name" value="MFS-TYPE TRANSPORTER SLC18B1"/>
    <property type="match status" value="1"/>
</dbReference>
<protein>
    <submittedName>
        <fullName evidence="7">Uncharacterized protein</fullName>
    </submittedName>
</protein>
<evidence type="ECO:0000313" key="7">
    <source>
        <dbReference type="EMBL" id="CAD7206801.1"/>
    </source>
</evidence>
<reference evidence="7" key="1">
    <citation type="submission" date="2020-11" db="EMBL/GenBank/DDBJ databases">
        <authorList>
            <person name="Tran Van P."/>
        </authorList>
    </citation>
    <scope>NUCLEOTIDE SEQUENCE</scope>
</reference>
<keyword evidence="2" id="KW-0813">Transport</keyword>
<dbReference type="InterPro" id="IPR036259">
    <property type="entry name" value="MFS_trans_sf"/>
</dbReference>
<dbReference type="InterPro" id="IPR050930">
    <property type="entry name" value="MFS_Vesicular_Transporter"/>
</dbReference>
<dbReference type="PANTHER" id="PTHR23506">
    <property type="entry name" value="GH10249P"/>
    <property type="match status" value="1"/>
</dbReference>
<evidence type="ECO:0000256" key="3">
    <source>
        <dbReference type="ARBA" id="ARBA00022692"/>
    </source>
</evidence>
<keyword evidence="4 6" id="KW-1133">Transmembrane helix</keyword>
<dbReference type="Gene3D" id="1.20.1250.20">
    <property type="entry name" value="MFS general substrate transporter like domains"/>
    <property type="match status" value="1"/>
</dbReference>
<evidence type="ECO:0000256" key="1">
    <source>
        <dbReference type="ARBA" id="ARBA00004141"/>
    </source>
</evidence>
<feature type="transmembrane region" description="Helical" evidence="6">
    <location>
        <begin position="145"/>
        <end position="166"/>
    </location>
</feature>
<name>A0A7R8W1A5_TIMDO</name>
<evidence type="ECO:0000256" key="6">
    <source>
        <dbReference type="SAM" id="Phobius"/>
    </source>
</evidence>
<sequence length="192" mass="20869">MSILRVPSVALVSYCTTAAAMSAGFLSATLEPHLRQVSAQPPSWITITSQYHPRALKGEDGSLGTVNNRSTGEDGIIQDQPDLGSHISFNINFRTITSSNVLILLQFQLSPVTTGLMFVLSGTMYAVSAPLIGQLCDRNVHPKKLIALGGLATITCYFLVGPFPFIPMETYVRPSKQVVENKTQTTGWKQKQ</sequence>
<feature type="transmembrane region" description="Helical" evidence="6">
    <location>
        <begin position="112"/>
        <end position="133"/>
    </location>
</feature>
<comment type="subcellular location">
    <subcellularLocation>
        <location evidence="1">Membrane</location>
        <topology evidence="1">Multi-pass membrane protein</topology>
    </subcellularLocation>
</comment>
<dbReference type="GO" id="GO:0022857">
    <property type="term" value="F:transmembrane transporter activity"/>
    <property type="evidence" value="ECO:0007669"/>
    <property type="project" value="TreeGrafter"/>
</dbReference>
<gene>
    <name evidence="7" type="ORF">TDIB3V08_LOCUS12950</name>
</gene>
<dbReference type="AlphaFoldDB" id="A0A7R8W1A5"/>
<evidence type="ECO:0000256" key="2">
    <source>
        <dbReference type="ARBA" id="ARBA00022448"/>
    </source>
</evidence>
<dbReference type="GO" id="GO:0016020">
    <property type="term" value="C:membrane"/>
    <property type="evidence" value="ECO:0007669"/>
    <property type="project" value="UniProtKB-SubCell"/>
</dbReference>